<dbReference type="PANTHER" id="PTHR32089">
    <property type="entry name" value="METHYL-ACCEPTING CHEMOTAXIS PROTEIN MCPB"/>
    <property type="match status" value="1"/>
</dbReference>
<accession>Q2RNN6</accession>
<dbReference type="PhylomeDB" id="Q2RNN6"/>
<dbReference type="InterPro" id="IPR004089">
    <property type="entry name" value="MCPsignal_dom"/>
</dbReference>
<dbReference type="GO" id="GO:0016020">
    <property type="term" value="C:membrane"/>
    <property type="evidence" value="ECO:0007669"/>
    <property type="project" value="InterPro"/>
</dbReference>
<dbReference type="GO" id="GO:0004888">
    <property type="term" value="F:transmembrane signaling receptor activity"/>
    <property type="evidence" value="ECO:0007669"/>
    <property type="project" value="InterPro"/>
</dbReference>
<proteinExistence type="inferred from homology"/>
<dbReference type="Pfam" id="PF00015">
    <property type="entry name" value="MCPsignal"/>
    <property type="match status" value="1"/>
</dbReference>
<sequence length="419" mass="42943">MLTVVLGGAVASLAVASNDWLDLGLAGGLVLAGGMALILLRSLKAQIAKASDVAAAARGDLGARIMGIGGTGEIPRMHYNINHLLDVTEAFARESGAALSFASRGEYYRKILRRGMVGDFGRYGDTVNAGLEAMDRKTRGFHESASEMGDKIMHVVHSVASAAAQLQASASSLGDMARSTDDQSVRVADAARDASANVSGVAAATEEFSASITDVAHQVERTSQVAHNAVVTAGKAESTINTLAQASARIGEVVGLINDIASQTNLLALNATIEAARAGEAGKGFAVVAGEVKTLAQQTARATDEIVGQIEGMRTATHEAVLAIQGIGETIREISEAAQAIHHAISEQRAVVGEIAGNVHRAVDGVRIVAEGIATVAGSVREATGAVEEITGAANDLSCNSEGLSGDVARFITQVSASR</sequence>
<evidence type="ECO:0000256" key="2">
    <source>
        <dbReference type="ARBA" id="ARBA00029447"/>
    </source>
</evidence>
<feature type="domain" description="Methyl-accepting transducer" evidence="4">
    <location>
        <begin position="162"/>
        <end position="398"/>
    </location>
</feature>
<dbReference type="EnsemblBacteria" id="ABC24259">
    <property type="protein sequence ID" value="ABC24259"/>
    <property type="gene ID" value="Rru_A3465"/>
</dbReference>
<dbReference type="AlphaFoldDB" id="Q2RNN6"/>
<keyword evidence="1 3" id="KW-0807">Transducer</keyword>
<evidence type="ECO:0000313" key="6">
    <source>
        <dbReference type="Proteomes" id="UP000001929"/>
    </source>
</evidence>
<gene>
    <name evidence="5" type="ordered locus">Rru_A3465</name>
</gene>
<evidence type="ECO:0000256" key="1">
    <source>
        <dbReference type="ARBA" id="ARBA00023224"/>
    </source>
</evidence>
<dbReference type="InterPro" id="IPR004090">
    <property type="entry name" value="Chemotax_Me-accpt_rcpt"/>
</dbReference>
<protein>
    <submittedName>
        <fullName evidence="5">Methyl-accepting chemotaxis sensory transducer</fullName>
    </submittedName>
</protein>
<evidence type="ECO:0000256" key="3">
    <source>
        <dbReference type="PROSITE-ProRule" id="PRU00284"/>
    </source>
</evidence>
<dbReference type="SUPFAM" id="SSF58104">
    <property type="entry name" value="Methyl-accepting chemotaxis protein (MCP) signaling domain"/>
    <property type="match status" value="1"/>
</dbReference>
<comment type="similarity">
    <text evidence="2">Belongs to the methyl-accepting chemotaxis (MCP) protein family.</text>
</comment>
<dbReference type="eggNOG" id="COG0840">
    <property type="taxonomic scope" value="Bacteria"/>
</dbReference>
<dbReference type="STRING" id="269796.Rru_A3465"/>
<organism evidence="5 6">
    <name type="scientific">Rhodospirillum rubrum (strain ATCC 11170 / ATH 1.1.1 / DSM 467 / LMG 4362 / NCIMB 8255 / S1)</name>
    <dbReference type="NCBI Taxonomy" id="269796"/>
    <lineage>
        <taxon>Bacteria</taxon>
        <taxon>Pseudomonadati</taxon>
        <taxon>Pseudomonadota</taxon>
        <taxon>Alphaproteobacteria</taxon>
        <taxon>Rhodospirillales</taxon>
        <taxon>Rhodospirillaceae</taxon>
        <taxon>Rhodospirillum</taxon>
    </lineage>
</organism>
<dbReference type="SMART" id="SM00283">
    <property type="entry name" value="MA"/>
    <property type="match status" value="1"/>
</dbReference>
<dbReference type="PROSITE" id="PS50111">
    <property type="entry name" value="CHEMOTAXIS_TRANSDUC_2"/>
    <property type="match status" value="1"/>
</dbReference>
<dbReference type="GO" id="GO:0007165">
    <property type="term" value="P:signal transduction"/>
    <property type="evidence" value="ECO:0007669"/>
    <property type="project" value="UniProtKB-KW"/>
</dbReference>
<keyword evidence="6" id="KW-1185">Reference proteome</keyword>
<reference evidence="5 6" key="1">
    <citation type="journal article" date="2011" name="Stand. Genomic Sci.">
        <title>Complete genome sequence of Rhodospirillum rubrum type strain (S1).</title>
        <authorList>
            <person name="Munk A.C."/>
            <person name="Copeland A."/>
            <person name="Lucas S."/>
            <person name="Lapidus A."/>
            <person name="Del Rio T.G."/>
            <person name="Barry K."/>
            <person name="Detter J.C."/>
            <person name="Hammon N."/>
            <person name="Israni S."/>
            <person name="Pitluck S."/>
            <person name="Brettin T."/>
            <person name="Bruce D."/>
            <person name="Han C."/>
            <person name="Tapia R."/>
            <person name="Gilna P."/>
            <person name="Schmutz J."/>
            <person name="Larimer F."/>
            <person name="Land M."/>
            <person name="Kyrpides N.C."/>
            <person name="Mavromatis K."/>
            <person name="Richardson P."/>
            <person name="Rohde M."/>
            <person name="Goker M."/>
            <person name="Klenk H.P."/>
            <person name="Zhang Y."/>
            <person name="Roberts G.P."/>
            <person name="Reslewic S."/>
            <person name="Schwartz D.C."/>
        </authorList>
    </citation>
    <scope>NUCLEOTIDE SEQUENCE [LARGE SCALE GENOMIC DNA]</scope>
    <source>
        <strain evidence="6">ATCC 11170 / ATH 1.1.1 / DSM 467 / LMG 4362 / NCIMB 8255 / S1</strain>
    </source>
</reference>
<dbReference type="PATRIC" id="fig|269796.9.peg.3581"/>
<evidence type="ECO:0000313" key="5">
    <source>
        <dbReference type="EMBL" id="ABC24259.1"/>
    </source>
</evidence>
<dbReference type="Proteomes" id="UP000001929">
    <property type="component" value="Chromosome"/>
</dbReference>
<dbReference type="PANTHER" id="PTHR32089:SF112">
    <property type="entry name" value="LYSOZYME-LIKE PROTEIN-RELATED"/>
    <property type="match status" value="1"/>
</dbReference>
<evidence type="ECO:0000259" key="4">
    <source>
        <dbReference type="PROSITE" id="PS50111"/>
    </source>
</evidence>
<dbReference type="PRINTS" id="PR00260">
    <property type="entry name" value="CHEMTRNSDUCR"/>
</dbReference>
<name>Q2RNN6_RHORT</name>
<dbReference type="Gene3D" id="1.10.287.950">
    <property type="entry name" value="Methyl-accepting chemotaxis protein"/>
    <property type="match status" value="1"/>
</dbReference>
<dbReference type="GO" id="GO:0006935">
    <property type="term" value="P:chemotaxis"/>
    <property type="evidence" value="ECO:0007669"/>
    <property type="project" value="InterPro"/>
</dbReference>
<dbReference type="EMBL" id="CP000230">
    <property type="protein sequence ID" value="ABC24259.1"/>
    <property type="molecule type" value="Genomic_DNA"/>
</dbReference>
<dbReference type="KEGG" id="rru:Rru_A3465"/>
<dbReference type="HOGENOM" id="CLU_000445_107_27_5"/>